<protein>
    <submittedName>
        <fullName evidence="1">Uncharacterized protein</fullName>
    </submittedName>
</protein>
<proteinExistence type="predicted"/>
<reference evidence="1 2" key="2">
    <citation type="submission" date="2020-05" db="EMBL/GenBank/DDBJ databases">
        <title>Identification and distribution of gene clusters putatively required for synthesis of sphingolipid metabolism inhibitors in phylogenetically diverse species of the filamentous fungus Fusarium.</title>
        <authorList>
            <person name="Kim H.-S."/>
            <person name="Busman M."/>
            <person name="Brown D.W."/>
            <person name="Divon H."/>
            <person name="Uhlig S."/>
            <person name="Proctor R.H."/>
        </authorList>
    </citation>
    <scope>NUCLEOTIDE SEQUENCE [LARGE SCALE GENOMIC DNA]</scope>
    <source>
        <strain evidence="1 2">NRRL 25331</strain>
    </source>
</reference>
<evidence type="ECO:0000313" key="2">
    <source>
        <dbReference type="Proteomes" id="UP000572754"/>
    </source>
</evidence>
<reference evidence="2" key="1">
    <citation type="journal article" date="2020" name="BMC Genomics">
        <title>Correction to: Identification and distribution of gene clusters required for synthesis of sphingolipid metabolism inhibitors in diverse species of the filamentous fungus Fusarium.</title>
        <authorList>
            <person name="Kim H.S."/>
            <person name="Lohmar J.M."/>
            <person name="Busman M."/>
            <person name="Brown D.W."/>
            <person name="Naumann T.A."/>
            <person name="Divon H.H."/>
            <person name="Lysoe E."/>
            <person name="Uhlig S."/>
            <person name="Proctor R.H."/>
        </authorList>
    </citation>
    <scope>NUCLEOTIDE SEQUENCE [LARGE SCALE GENOMIC DNA]</scope>
    <source>
        <strain evidence="2">NRRL 25331</strain>
    </source>
</reference>
<organism evidence="1 2">
    <name type="scientific">Fusarium circinatum</name>
    <name type="common">Pitch canker fungus</name>
    <name type="synonym">Gibberella circinata</name>
    <dbReference type="NCBI Taxonomy" id="48490"/>
    <lineage>
        <taxon>Eukaryota</taxon>
        <taxon>Fungi</taxon>
        <taxon>Dikarya</taxon>
        <taxon>Ascomycota</taxon>
        <taxon>Pezizomycotina</taxon>
        <taxon>Sordariomycetes</taxon>
        <taxon>Hypocreomycetidae</taxon>
        <taxon>Hypocreales</taxon>
        <taxon>Nectriaceae</taxon>
        <taxon>Fusarium</taxon>
        <taxon>Fusarium fujikuroi species complex</taxon>
    </lineage>
</organism>
<comment type="caution">
    <text evidence="1">The sequence shown here is derived from an EMBL/GenBank/DDBJ whole genome shotgun (WGS) entry which is preliminary data.</text>
</comment>
<gene>
    <name evidence="1" type="ORF">FCIRC_6205</name>
</gene>
<keyword evidence="2" id="KW-1185">Reference proteome</keyword>
<accession>A0A8H5X0M7</accession>
<dbReference type="EMBL" id="JAAQPE010000208">
    <property type="protein sequence ID" value="KAF5678991.1"/>
    <property type="molecule type" value="Genomic_DNA"/>
</dbReference>
<dbReference type="AlphaFoldDB" id="A0A8H5X0M7"/>
<sequence length="294" mass="33863">MASRGRDRLVLREDIASDDKVYSSREPNTVLRSHRMLTKREKLALINHAQEYAWVLVHQLGQTGASSKKLLKKFYAEIFLHWSTSQRKNPSPPSTYRKDVQTLVGSIKGTCPKEAVDSTTQKCGEPVYLVLEVSARSESIEWTWFNGQGLAVGLELVEFEPGVTVTQAKINAIHNYDNHERQRITSYNIQRIVCATRRILVKWSALGIHGHRWWSSVTNSEMVTLENSWGDNRLRDFDLWDFDNTIIAEGQYIAKCISDTCFSVMDFLYILYEEEEEERVAEWNRQGPSMLAVE</sequence>
<evidence type="ECO:0000313" key="1">
    <source>
        <dbReference type="EMBL" id="KAF5678991.1"/>
    </source>
</evidence>
<name>A0A8H5X0M7_FUSCI</name>
<dbReference type="Proteomes" id="UP000572754">
    <property type="component" value="Unassembled WGS sequence"/>
</dbReference>